<gene>
    <name evidence="1" type="ORF">Lpl14_09805</name>
</gene>
<evidence type="ECO:0000313" key="1">
    <source>
        <dbReference type="EMBL" id="EPC64436.1"/>
    </source>
</evidence>
<comment type="caution">
    <text evidence="1">The sequence shown here is derived from an EMBL/GenBank/DDBJ whole genome shotgun (WGS) entry which is preliminary data.</text>
</comment>
<name>A0A829GVD7_LACPA</name>
<accession>A0A829GVD7</accession>
<reference evidence="1 2" key="1">
    <citation type="journal article" date="2013" name="PLoS ONE">
        <title>Lactobacillus paracasei comparative genomics: towards species pan-genome definition and exploitation of diversity.</title>
        <authorList>
            <person name="Smokvina T."/>
            <person name="Wels M."/>
            <person name="Polka J."/>
            <person name="Chervaux C."/>
            <person name="Brisse S."/>
            <person name="Boekhorst J."/>
            <person name="van Hylckama Vlieg J.E."/>
            <person name="Siezen R.J."/>
        </authorList>
    </citation>
    <scope>NUCLEOTIDE SEQUENCE [LARGE SCALE GENOMIC DNA]</scope>
    <source>
        <strain evidence="1 2">Lpl14</strain>
    </source>
</reference>
<organism evidence="1 2">
    <name type="scientific">Lacticaseibacillus paracasei subsp. tolerans Lpl14</name>
    <dbReference type="NCBI Taxonomy" id="1256229"/>
    <lineage>
        <taxon>Bacteria</taxon>
        <taxon>Bacillati</taxon>
        <taxon>Bacillota</taxon>
        <taxon>Bacilli</taxon>
        <taxon>Lactobacillales</taxon>
        <taxon>Lactobacillaceae</taxon>
        <taxon>Lacticaseibacillus</taxon>
    </lineage>
</organism>
<protein>
    <submittedName>
        <fullName evidence="1">Uncharacterized protein</fullName>
    </submittedName>
</protein>
<proteinExistence type="predicted"/>
<dbReference type="Proteomes" id="UP000014285">
    <property type="component" value="Unassembled WGS sequence"/>
</dbReference>
<dbReference type="EMBL" id="ANKB01000033">
    <property type="protein sequence ID" value="EPC64436.1"/>
    <property type="molecule type" value="Genomic_DNA"/>
</dbReference>
<dbReference type="AlphaFoldDB" id="A0A829GVD7"/>
<dbReference type="RefSeq" id="WP_016368790.1">
    <property type="nucleotide sequence ID" value="NZ_ANKB01000033.1"/>
</dbReference>
<evidence type="ECO:0000313" key="2">
    <source>
        <dbReference type="Proteomes" id="UP000014285"/>
    </source>
</evidence>
<sequence length="62" mass="7160">MTKTNIKVISSGKTIDELIKTTIEQLKHNGYKFLAIALAQQTEFYRTDAERLELVKEYVTLI</sequence>